<dbReference type="Gene3D" id="3.30.70.270">
    <property type="match status" value="1"/>
</dbReference>
<dbReference type="CDD" id="cd01949">
    <property type="entry name" value="GGDEF"/>
    <property type="match status" value="1"/>
</dbReference>
<dbReference type="SMART" id="SM00267">
    <property type="entry name" value="GGDEF"/>
    <property type="match status" value="1"/>
</dbReference>
<evidence type="ECO:0000313" key="4">
    <source>
        <dbReference type="Proteomes" id="UP001652432"/>
    </source>
</evidence>
<keyword evidence="4" id="KW-1185">Reference proteome</keyword>
<keyword evidence="1" id="KW-1133">Transmembrane helix</keyword>
<dbReference type="InterPro" id="IPR000160">
    <property type="entry name" value="GGDEF_dom"/>
</dbReference>
<dbReference type="InterPro" id="IPR043128">
    <property type="entry name" value="Rev_trsase/Diguanyl_cyclase"/>
</dbReference>
<accession>A0ABT2T0Q5</accession>
<keyword evidence="3" id="KW-0808">Transferase</keyword>
<protein>
    <submittedName>
        <fullName evidence="3">Diguanylate cyclase</fullName>
        <ecNumber evidence="3">2.7.7.65</ecNumber>
    </submittedName>
</protein>
<dbReference type="InterPro" id="IPR050469">
    <property type="entry name" value="Diguanylate_Cyclase"/>
</dbReference>
<reference evidence="3 4" key="1">
    <citation type="journal article" date="2021" name="ISME Commun">
        <title>Automated analysis of genomic sequences facilitates high-throughput and comprehensive description of bacteria.</title>
        <authorList>
            <person name="Hitch T.C.A."/>
        </authorList>
    </citation>
    <scope>NUCLEOTIDE SEQUENCE [LARGE SCALE GENOMIC DNA]</scope>
    <source>
        <strain evidence="3 4">Sanger_18</strain>
    </source>
</reference>
<gene>
    <name evidence="3" type="ORF">OCV77_04730</name>
</gene>
<dbReference type="PANTHER" id="PTHR45138">
    <property type="entry name" value="REGULATORY COMPONENTS OF SENSORY TRANSDUCTION SYSTEM"/>
    <property type="match status" value="1"/>
</dbReference>
<organism evidence="3 4">
    <name type="scientific">Suilimivivens aceti</name>
    <dbReference type="NCBI Taxonomy" id="2981774"/>
    <lineage>
        <taxon>Bacteria</taxon>
        <taxon>Bacillati</taxon>
        <taxon>Bacillota</taxon>
        <taxon>Clostridia</taxon>
        <taxon>Lachnospirales</taxon>
        <taxon>Lachnospiraceae</taxon>
        <taxon>Suilimivivens</taxon>
    </lineage>
</organism>
<evidence type="ECO:0000313" key="3">
    <source>
        <dbReference type="EMBL" id="MCU6743812.1"/>
    </source>
</evidence>
<dbReference type="EC" id="2.7.7.65" evidence="3"/>
<dbReference type="EMBL" id="JAOQKJ010000003">
    <property type="protein sequence ID" value="MCU6743812.1"/>
    <property type="molecule type" value="Genomic_DNA"/>
</dbReference>
<dbReference type="PROSITE" id="PS50887">
    <property type="entry name" value="GGDEF"/>
    <property type="match status" value="1"/>
</dbReference>
<evidence type="ECO:0000259" key="2">
    <source>
        <dbReference type="PROSITE" id="PS50887"/>
    </source>
</evidence>
<comment type="caution">
    <text evidence="3">The sequence shown here is derived from an EMBL/GenBank/DDBJ whole genome shotgun (WGS) entry which is preliminary data.</text>
</comment>
<name>A0ABT2T0Q5_9FIRM</name>
<dbReference type="RefSeq" id="WP_262573769.1">
    <property type="nucleotide sequence ID" value="NZ_JAOQKJ010000003.1"/>
</dbReference>
<sequence>MKKKKVIILSSLIILFALVLEAGILTYANERNAYRTSTVLLDRVIAVLNKNDETRGKLIQSLKEDYIVRAKSVSYILDAKPQVEYDIDELLTIADLMSIDEIHLFDESGCIYSGTMPQYFGYSFDSGEQMAYFKPMLSDKELTMCQDVVPNTAEAKNMMYAITWNEDKTKMVQVGIKPKRLLDEMRQNNVSSLVDDMPVYEGMKIFVAGTTDKTISGATDNSTIGKTLEEIGISTKDIHKNESKITDLFINGESYRCVMRQDENYIAIVAMEHTFYRQGTIYAILIVAIYLILASLCIIYMIFRVMREKFEKEKLFYTSTTDAITKCLNRRAYEEDIARLDPLEEWIYISLDLNGLKHENDTYGHVAGDELICAAAGFMESSFHEYGKIYRIGGDEFVVIVTKHIHQFKEMLKEFDDSVANWHGELVKSMTISYGYVYSTEQEWETVYDIAKAADDRMYQSKEIFYTKNGSGKRKVR</sequence>
<feature type="domain" description="GGDEF" evidence="2">
    <location>
        <begin position="344"/>
        <end position="477"/>
    </location>
</feature>
<keyword evidence="1" id="KW-0472">Membrane</keyword>
<keyword evidence="1" id="KW-0812">Transmembrane</keyword>
<dbReference type="GO" id="GO:0052621">
    <property type="term" value="F:diguanylate cyclase activity"/>
    <property type="evidence" value="ECO:0007669"/>
    <property type="project" value="UniProtKB-EC"/>
</dbReference>
<dbReference type="SUPFAM" id="SSF55073">
    <property type="entry name" value="Nucleotide cyclase"/>
    <property type="match status" value="1"/>
</dbReference>
<dbReference type="Pfam" id="PF00990">
    <property type="entry name" value="GGDEF"/>
    <property type="match status" value="1"/>
</dbReference>
<dbReference type="NCBIfam" id="TIGR00254">
    <property type="entry name" value="GGDEF"/>
    <property type="match status" value="1"/>
</dbReference>
<proteinExistence type="predicted"/>
<feature type="transmembrane region" description="Helical" evidence="1">
    <location>
        <begin position="281"/>
        <end position="303"/>
    </location>
</feature>
<dbReference type="PANTHER" id="PTHR45138:SF9">
    <property type="entry name" value="DIGUANYLATE CYCLASE DGCM-RELATED"/>
    <property type="match status" value="1"/>
</dbReference>
<dbReference type="InterPro" id="IPR029787">
    <property type="entry name" value="Nucleotide_cyclase"/>
</dbReference>
<keyword evidence="3" id="KW-0548">Nucleotidyltransferase</keyword>
<evidence type="ECO:0000256" key="1">
    <source>
        <dbReference type="SAM" id="Phobius"/>
    </source>
</evidence>
<dbReference type="Proteomes" id="UP001652432">
    <property type="component" value="Unassembled WGS sequence"/>
</dbReference>